<reference evidence="1" key="1">
    <citation type="journal article" date="2015" name="Nature">
        <title>Complex archaea that bridge the gap between prokaryotes and eukaryotes.</title>
        <authorList>
            <person name="Spang A."/>
            <person name="Saw J.H."/>
            <person name="Jorgensen S.L."/>
            <person name="Zaremba-Niedzwiedzka K."/>
            <person name="Martijn J."/>
            <person name="Lind A.E."/>
            <person name="van Eijk R."/>
            <person name="Schleper C."/>
            <person name="Guy L."/>
            <person name="Ettema T.J."/>
        </authorList>
    </citation>
    <scope>NUCLEOTIDE SEQUENCE</scope>
</reference>
<sequence>MAEGEKLCKDPGIQYPTFCIEPEGHEGCHTYGPLSVEEIPAVQELDWIIRLLLDDGCHIGFLNIKNPNPGCCPFHRAAATLVAIKEMMSGEAGSKHALDKVKDVK</sequence>
<comment type="caution">
    <text evidence="1">The sequence shown here is derived from an EMBL/GenBank/DDBJ whole genome shotgun (WGS) entry which is preliminary data.</text>
</comment>
<gene>
    <name evidence="1" type="ORF">LCGC14_1256020</name>
</gene>
<evidence type="ECO:0000313" key="1">
    <source>
        <dbReference type="EMBL" id="KKM88707.1"/>
    </source>
</evidence>
<dbReference type="AlphaFoldDB" id="A0A0F9P5H1"/>
<protein>
    <submittedName>
        <fullName evidence="1">Uncharacterized protein</fullName>
    </submittedName>
</protein>
<name>A0A0F9P5H1_9ZZZZ</name>
<organism evidence="1">
    <name type="scientific">marine sediment metagenome</name>
    <dbReference type="NCBI Taxonomy" id="412755"/>
    <lineage>
        <taxon>unclassified sequences</taxon>
        <taxon>metagenomes</taxon>
        <taxon>ecological metagenomes</taxon>
    </lineage>
</organism>
<dbReference type="EMBL" id="LAZR01006923">
    <property type="protein sequence ID" value="KKM88707.1"/>
    <property type="molecule type" value="Genomic_DNA"/>
</dbReference>
<proteinExistence type="predicted"/>
<accession>A0A0F9P5H1</accession>